<comment type="caution">
    <text evidence="3">The sequence shown here is derived from an EMBL/GenBank/DDBJ whole genome shotgun (WGS) entry which is preliminary data.</text>
</comment>
<evidence type="ECO:0000256" key="1">
    <source>
        <dbReference type="SAM" id="MobiDB-lite"/>
    </source>
</evidence>
<feature type="domain" description="PiggyBac transposable element-derived protein" evidence="2">
    <location>
        <begin position="89"/>
        <end position="182"/>
    </location>
</feature>
<dbReference type="AlphaFoldDB" id="A0AAD7R0H9"/>
<accession>A0AAD7R0H9</accession>
<reference evidence="3" key="1">
    <citation type="journal article" date="2023" name="Science">
        <title>Genome structures resolve the early diversification of teleost fishes.</title>
        <authorList>
            <person name="Parey E."/>
            <person name="Louis A."/>
            <person name="Montfort J."/>
            <person name="Bouchez O."/>
            <person name="Roques C."/>
            <person name="Iampietro C."/>
            <person name="Lluch J."/>
            <person name="Castinel A."/>
            <person name="Donnadieu C."/>
            <person name="Desvignes T."/>
            <person name="Floi Bucao C."/>
            <person name="Jouanno E."/>
            <person name="Wen M."/>
            <person name="Mejri S."/>
            <person name="Dirks R."/>
            <person name="Jansen H."/>
            <person name="Henkel C."/>
            <person name="Chen W.J."/>
            <person name="Zahm M."/>
            <person name="Cabau C."/>
            <person name="Klopp C."/>
            <person name="Thompson A.W."/>
            <person name="Robinson-Rechavi M."/>
            <person name="Braasch I."/>
            <person name="Lecointre G."/>
            <person name="Bobe J."/>
            <person name="Postlethwait J.H."/>
            <person name="Berthelot C."/>
            <person name="Roest Crollius H."/>
            <person name="Guiguen Y."/>
        </authorList>
    </citation>
    <scope>NUCLEOTIDE SEQUENCE</scope>
    <source>
        <strain evidence="3">NC1722</strain>
    </source>
</reference>
<sequence length="369" mass="41783">MTGVRLDQLLAAEPRPQTPQKDEVVHRAEVVGRILSGIKLAGNHTRSPSQQPLVPRGAAAELDSDLPADYLSCSSLTSCSDTLWIRPTSMLTMSRNRFQLIWWYLHFNDNTSQDATDRMYKVCPVLDHIVGKFKELYQPGQNICIDEGMMLWRGRLSFRVYNPQKPVKYGIKSYILCDSATGGEPKVINEVTKSDLGAGGKIVRHNGGVMVLAWHDKRLVKMVTTCHQDRMEKVNVWQKGHRTKVPQLKPECIVAYNSCMNGVDKLDQNIAYYPFIRRSLNWSKKCVAYLFQLSMFNAHVLYKARNPGECKSHLEFIRRVVRSWTAKRHVGAEEVGEQEEEGEDVAGVGTSRKAEAHKGPLITQTRRAS</sequence>
<name>A0AAD7R0H9_9TELE</name>
<dbReference type="EMBL" id="JAINUG010002743">
    <property type="protein sequence ID" value="KAJ8347415.1"/>
    <property type="molecule type" value="Genomic_DNA"/>
</dbReference>
<dbReference type="PANTHER" id="PTHR46599:SF3">
    <property type="entry name" value="PIGGYBAC TRANSPOSABLE ELEMENT-DERIVED PROTEIN 4"/>
    <property type="match status" value="1"/>
</dbReference>
<dbReference type="PANTHER" id="PTHR46599">
    <property type="entry name" value="PIGGYBAC TRANSPOSABLE ELEMENT-DERIVED PROTEIN 4"/>
    <property type="match status" value="1"/>
</dbReference>
<feature type="compositionally biased region" description="Acidic residues" evidence="1">
    <location>
        <begin position="334"/>
        <end position="344"/>
    </location>
</feature>
<dbReference type="Pfam" id="PF13843">
    <property type="entry name" value="DDE_Tnp_1_7"/>
    <property type="match status" value="2"/>
</dbReference>
<organism evidence="3 4">
    <name type="scientific">Aldrovandia affinis</name>
    <dbReference type="NCBI Taxonomy" id="143900"/>
    <lineage>
        <taxon>Eukaryota</taxon>
        <taxon>Metazoa</taxon>
        <taxon>Chordata</taxon>
        <taxon>Craniata</taxon>
        <taxon>Vertebrata</taxon>
        <taxon>Euteleostomi</taxon>
        <taxon>Actinopterygii</taxon>
        <taxon>Neopterygii</taxon>
        <taxon>Teleostei</taxon>
        <taxon>Notacanthiformes</taxon>
        <taxon>Halosauridae</taxon>
        <taxon>Aldrovandia</taxon>
    </lineage>
</organism>
<dbReference type="InterPro" id="IPR029526">
    <property type="entry name" value="PGBD"/>
</dbReference>
<evidence type="ECO:0000313" key="3">
    <source>
        <dbReference type="EMBL" id="KAJ8347415.1"/>
    </source>
</evidence>
<dbReference type="Proteomes" id="UP001221898">
    <property type="component" value="Unassembled WGS sequence"/>
</dbReference>
<gene>
    <name evidence="3" type="ORF">AAFF_G00206840</name>
</gene>
<evidence type="ECO:0000259" key="2">
    <source>
        <dbReference type="Pfam" id="PF13843"/>
    </source>
</evidence>
<evidence type="ECO:0000313" key="4">
    <source>
        <dbReference type="Proteomes" id="UP001221898"/>
    </source>
</evidence>
<feature type="region of interest" description="Disordered" evidence="1">
    <location>
        <begin position="331"/>
        <end position="369"/>
    </location>
</feature>
<proteinExistence type="predicted"/>
<keyword evidence="4" id="KW-1185">Reference proteome</keyword>
<protein>
    <recommendedName>
        <fullName evidence="2">PiggyBac transposable element-derived protein domain-containing protein</fullName>
    </recommendedName>
</protein>
<feature type="domain" description="PiggyBac transposable element-derived protein" evidence="2">
    <location>
        <begin position="201"/>
        <end position="299"/>
    </location>
</feature>